<evidence type="ECO:0000259" key="4">
    <source>
        <dbReference type="PROSITE" id="PS50072"/>
    </source>
</evidence>
<evidence type="ECO:0000313" key="5">
    <source>
        <dbReference type="EMBL" id="AOW21906.1"/>
    </source>
</evidence>
<evidence type="ECO:0000313" key="6">
    <source>
        <dbReference type="Proteomes" id="UP000176050"/>
    </source>
</evidence>
<dbReference type="InterPro" id="IPR044665">
    <property type="entry name" value="E_coli_cyclophilin_A-like"/>
</dbReference>
<dbReference type="PROSITE" id="PS50072">
    <property type="entry name" value="CSA_PPIASE_2"/>
    <property type="match status" value="1"/>
</dbReference>
<gene>
    <name evidence="5" type="ORF">LPB138_14960</name>
</gene>
<dbReference type="RefSeq" id="WP_070238066.1">
    <property type="nucleotide sequence ID" value="NZ_CP017478.1"/>
</dbReference>
<protein>
    <recommendedName>
        <fullName evidence="1">peptidylprolyl isomerase</fullName>
        <ecNumber evidence="1">5.2.1.8</ecNumber>
    </recommendedName>
</protein>
<keyword evidence="3 5" id="KW-0413">Isomerase</keyword>
<sequence>MKKIIYSLILILTISCSPKLFKDKWTQERAPEYFNARFETTKGNFDLEAKREWSPEGVDRLYQLIKNDYYTDIALFRVIPGFVVQFGIHNDSLINKLWEKHVISDESVIQSNDSMAISFARDGVDSRTTQIFINLKDNHRLDTVHYNDVTGFPVVAKIISGMETVHKFNSEYGAKPSHEQDSIYNKGNAYLKEKYPKMDYIKRAYLIKPYEKFTGELIKKN</sequence>
<evidence type="ECO:0000256" key="1">
    <source>
        <dbReference type="ARBA" id="ARBA00013194"/>
    </source>
</evidence>
<dbReference type="Proteomes" id="UP000176050">
    <property type="component" value="Chromosome"/>
</dbReference>
<keyword evidence="2" id="KW-0697">Rotamase</keyword>
<keyword evidence="6" id="KW-1185">Reference proteome</keyword>
<dbReference type="Pfam" id="PF00160">
    <property type="entry name" value="Pro_isomerase"/>
    <property type="match status" value="1"/>
</dbReference>
<dbReference type="STRING" id="1850246.LPB138_14960"/>
<evidence type="ECO:0000256" key="3">
    <source>
        <dbReference type="ARBA" id="ARBA00023235"/>
    </source>
</evidence>
<dbReference type="PROSITE" id="PS51257">
    <property type="entry name" value="PROKAR_LIPOPROTEIN"/>
    <property type="match status" value="1"/>
</dbReference>
<dbReference type="PANTHER" id="PTHR43246">
    <property type="entry name" value="PEPTIDYL-PROLYL CIS-TRANS ISOMERASE CYP38, CHLOROPLASTIC"/>
    <property type="match status" value="1"/>
</dbReference>
<reference evidence="5 6" key="1">
    <citation type="submission" date="2016-10" db="EMBL/GenBank/DDBJ databases">
        <title>Lutibacter sp. LPB0138, isolated from marine gastropod.</title>
        <authorList>
            <person name="Kim E."/>
            <person name="Yi H."/>
        </authorList>
    </citation>
    <scope>NUCLEOTIDE SEQUENCE [LARGE SCALE GENOMIC DNA]</scope>
    <source>
        <strain evidence="5 6">LPB0138</strain>
    </source>
</reference>
<dbReference type="EC" id="5.2.1.8" evidence="1"/>
<dbReference type="SUPFAM" id="SSF50891">
    <property type="entry name" value="Cyclophilin-like"/>
    <property type="match status" value="1"/>
</dbReference>
<dbReference type="EMBL" id="CP017478">
    <property type="protein sequence ID" value="AOW21906.1"/>
    <property type="molecule type" value="Genomic_DNA"/>
</dbReference>
<dbReference type="Gene3D" id="2.40.100.10">
    <property type="entry name" value="Cyclophilin-like"/>
    <property type="match status" value="1"/>
</dbReference>
<organism evidence="5 6">
    <name type="scientific">Urechidicola croceus</name>
    <dbReference type="NCBI Taxonomy" id="1850246"/>
    <lineage>
        <taxon>Bacteria</taxon>
        <taxon>Pseudomonadati</taxon>
        <taxon>Bacteroidota</taxon>
        <taxon>Flavobacteriia</taxon>
        <taxon>Flavobacteriales</taxon>
        <taxon>Flavobacteriaceae</taxon>
        <taxon>Urechidicola</taxon>
    </lineage>
</organism>
<proteinExistence type="predicted"/>
<feature type="domain" description="PPIase cyclophilin-type" evidence="4">
    <location>
        <begin position="43"/>
        <end position="170"/>
    </location>
</feature>
<dbReference type="GO" id="GO:0003755">
    <property type="term" value="F:peptidyl-prolyl cis-trans isomerase activity"/>
    <property type="evidence" value="ECO:0007669"/>
    <property type="project" value="UniProtKB-KW"/>
</dbReference>
<accession>A0A1D8PBG0</accession>
<name>A0A1D8PBG0_9FLAO</name>
<dbReference type="OrthoDB" id="9807797at2"/>
<dbReference type="AlphaFoldDB" id="A0A1D8PBG0"/>
<dbReference type="KEGG" id="lul:LPB138_14960"/>
<evidence type="ECO:0000256" key="2">
    <source>
        <dbReference type="ARBA" id="ARBA00023110"/>
    </source>
</evidence>
<dbReference type="InterPro" id="IPR002130">
    <property type="entry name" value="Cyclophilin-type_PPIase_dom"/>
</dbReference>
<dbReference type="InterPro" id="IPR029000">
    <property type="entry name" value="Cyclophilin-like_dom_sf"/>
</dbReference>